<dbReference type="EMBL" id="JF441374">
    <property type="protein sequence ID" value="AEE36935.1"/>
    <property type="molecule type" value="Genomic_DNA"/>
</dbReference>
<dbReference type="EMBL" id="JF441358">
    <property type="protein sequence ID" value="AEE36887.1"/>
    <property type="molecule type" value="Genomic_DNA"/>
</dbReference>
<dbReference type="Pfam" id="PF00895">
    <property type="entry name" value="ATP-synt_8"/>
    <property type="match status" value="1"/>
</dbReference>
<dbReference type="EMBL" id="JF441386">
    <property type="protein sequence ID" value="AEE36971.1"/>
    <property type="molecule type" value="Genomic_DNA"/>
</dbReference>
<evidence type="ECO:0000313" key="19">
    <source>
        <dbReference type="EMBL" id="AEE36779.1"/>
    </source>
</evidence>
<dbReference type="EMBL" id="JF441356">
    <property type="protein sequence ID" value="AEE36881.1"/>
    <property type="molecule type" value="Genomic_DNA"/>
</dbReference>
<dbReference type="EMBL" id="JF441355">
    <property type="protein sequence ID" value="AEE36878.1"/>
    <property type="molecule type" value="Genomic_DNA"/>
</dbReference>
<feature type="transmembrane region" description="Helical" evidence="13">
    <location>
        <begin position="7"/>
        <end position="31"/>
    </location>
</feature>
<evidence type="ECO:0000313" key="22">
    <source>
        <dbReference type="EMBL" id="AEE36788.1"/>
    </source>
</evidence>
<dbReference type="EMBL" id="JF441317">
    <property type="protein sequence ID" value="AEE36764.1"/>
    <property type="molecule type" value="Genomic_DNA"/>
</dbReference>
<evidence type="ECO:0000313" key="33">
    <source>
        <dbReference type="EMBL" id="AEE36824.1"/>
    </source>
</evidence>
<dbReference type="EMBL" id="JF441413">
    <property type="protein sequence ID" value="AEE37052.1"/>
    <property type="molecule type" value="Genomic_DNA"/>
</dbReference>
<dbReference type="EMBL" id="JF441339">
    <property type="protein sequence ID" value="AEE36830.1"/>
    <property type="molecule type" value="Genomic_DNA"/>
</dbReference>
<dbReference type="EMBL" id="JF441403">
    <property type="protein sequence ID" value="AEE37022.1"/>
    <property type="molecule type" value="Genomic_DNA"/>
</dbReference>
<evidence type="ECO:0000313" key="14">
    <source>
        <dbReference type="EMBL" id="AEE36764.1"/>
    </source>
</evidence>
<evidence type="ECO:0000313" key="94">
    <source>
        <dbReference type="EMBL" id="AEE37058.1"/>
    </source>
</evidence>
<evidence type="ECO:0000313" key="82">
    <source>
        <dbReference type="EMBL" id="AEE37016.1"/>
    </source>
</evidence>
<dbReference type="EMBL" id="JF441384">
    <property type="protein sequence ID" value="AEE36965.1"/>
    <property type="molecule type" value="Genomic_DNA"/>
</dbReference>
<dbReference type="EMBL" id="JF441326">
    <property type="protein sequence ID" value="AEE36791.1"/>
    <property type="molecule type" value="Genomic_DNA"/>
</dbReference>
<evidence type="ECO:0000313" key="84">
    <source>
        <dbReference type="EMBL" id="AEE37022.1"/>
    </source>
</evidence>
<evidence type="ECO:0000313" key="83">
    <source>
        <dbReference type="EMBL" id="AEE37019.1"/>
    </source>
</evidence>
<evidence type="ECO:0000313" key="16">
    <source>
        <dbReference type="EMBL" id="AEE36770.1"/>
    </source>
</evidence>
<dbReference type="AlphaFoldDB" id="F5C1Z6"/>
<dbReference type="EMBL" id="JF441420">
    <property type="protein sequence ID" value="AEE37073.1"/>
    <property type="molecule type" value="Genomic_DNA"/>
</dbReference>
<dbReference type="EMBL" id="JF441369">
    <property type="protein sequence ID" value="AEE36920.1"/>
    <property type="molecule type" value="Genomic_DNA"/>
</dbReference>
<evidence type="ECO:0000313" key="29">
    <source>
        <dbReference type="EMBL" id="AEE36809.1"/>
    </source>
</evidence>
<evidence type="ECO:0000256" key="5">
    <source>
        <dbReference type="ARBA" id="ARBA00022692"/>
    </source>
</evidence>
<dbReference type="EMBL" id="JF441377">
    <property type="protein sequence ID" value="AEE36944.1"/>
    <property type="molecule type" value="Genomic_DNA"/>
</dbReference>
<dbReference type="EMBL" id="JF441346">
    <property type="protein sequence ID" value="AEE36851.1"/>
    <property type="molecule type" value="Genomic_DNA"/>
</dbReference>
<evidence type="ECO:0000313" key="35">
    <source>
        <dbReference type="EMBL" id="AEE36839.1"/>
    </source>
</evidence>
<evidence type="ECO:0000313" key="46">
    <source>
        <dbReference type="EMBL" id="AEE36881.1"/>
    </source>
</evidence>
<dbReference type="EMBL" id="JF441349">
    <property type="protein sequence ID" value="AEE36860.1"/>
    <property type="molecule type" value="Genomic_DNA"/>
</dbReference>
<dbReference type="EMBL" id="JF441409">
    <property type="protein sequence ID" value="AEE37040.1"/>
    <property type="molecule type" value="Genomic_DNA"/>
</dbReference>
<evidence type="ECO:0000313" key="101">
    <source>
        <dbReference type="EMBL" id="AEE37082.1"/>
    </source>
</evidence>
<geneLocation type="mitochondrion" evidence="14"/>
<dbReference type="EMBL" id="JF441419">
    <property type="protein sequence ID" value="AEE37070.1"/>
    <property type="molecule type" value="Genomic_DNA"/>
</dbReference>
<dbReference type="EMBL" id="JF441416">
    <property type="protein sequence ID" value="AEE37061.1"/>
    <property type="molecule type" value="Genomic_DNA"/>
</dbReference>
<evidence type="ECO:0000313" key="47">
    <source>
        <dbReference type="EMBL" id="AEE36884.1"/>
    </source>
</evidence>
<evidence type="ECO:0000313" key="24">
    <source>
        <dbReference type="EMBL" id="AEE36794.1"/>
    </source>
</evidence>
<dbReference type="EMBL" id="JF441422">
    <property type="protein sequence ID" value="AEE37079.1"/>
    <property type="molecule type" value="Genomic_DNA"/>
</dbReference>
<evidence type="ECO:0000313" key="92">
    <source>
        <dbReference type="EMBL" id="AEE37052.1"/>
    </source>
</evidence>
<evidence type="ECO:0000313" key="69">
    <source>
        <dbReference type="EMBL" id="AEE36971.1"/>
    </source>
</evidence>
<evidence type="ECO:0000256" key="9">
    <source>
        <dbReference type="ARBA" id="ARBA00023128"/>
    </source>
</evidence>
<evidence type="ECO:0000313" key="50">
    <source>
        <dbReference type="EMBL" id="AEE36896.1"/>
    </source>
</evidence>
<evidence type="ECO:0000313" key="39">
    <source>
        <dbReference type="EMBL" id="AEE36860.1"/>
    </source>
</evidence>
<evidence type="ECO:0000313" key="76">
    <source>
        <dbReference type="EMBL" id="AEE36998.1"/>
    </source>
</evidence>
<dbReference type="EMBL" id="JF441391">
    <property type="protein sequence ID" value="AEE36986.1"/>
    <property type="molecule type" value="Genomic_DNA"/>
</dbReference>
<evidence type="ECO:0000313" key="37">
    <source>
        <dbReference type="EMBL" id="AEE36851.1"/>
    </source>
</evidence>
<dbReference type="EMBL" id="JF441415">
    <property type="protein sequence ID" value="AEE37058.1"/>
    <property type="molecule type" value="Genomic_DNA"/>
</dbReference>
<evidence type="ECO:0000313" key="65">
    <source>
        <dbReference type="EMBL" id="AEE36956.1"/>
    </source>
</evidence>
<dbReference type="EMBL" id="JF441330">
    <property type="protein sequence ID" value="AEE36803.1"/>
    <property type="molecule type" value="Genomic_DNA"/>
</dbReference>
<evidence type="ECO:0000313" key="73">
    <source>
        <dbReference type="EMBL" id="AEE36983.1"/>
    </source>
</evidence>
<dbReference type="EMBL" id="JF441401">
    <property type="protein sequence ID" value="AEE37016.1"/>
    <property type="molecule type" value="Genomic_DNA"/>
</dbReference>
<evidence type="ECO:0000256" key="3">
    <source>
        <dbReference type="ARBA" id="ARBA00022448"/>
    </source>
</evidence>
<dbReference type="EMBL" id="JF441405">
    <property type="protein sequence ID" value="AEE37028.1"/>
    <property type="molecule type" value="Genomic_DNA"/>
</dbReference>
<evidence type="ECO:0000313" key="58">
    <source>
        <dbReference type="EMBL" id="AEE36929.1"/>
    </source>
</evidence>
<dbReference type="EMBL" id="JF441410">
    <property type="protein sequence ID" value="AEE37043.1"/>
    <property type="molecule type" value="Genomic_DNA"/>
</dbReference>
<dbReference type="EMBL" id="JF441351">
    <property type="protein sequence ID" value="AEE36866.1"/>
    <property type="molecule type" value="Genomic_DNA"/>
</dbReference>
<dbReference type="EMBL" id="JF441375">
    <property type="protein sequence ID" value="AEE36938.1"/>
    <property type="molecule type" value="Genomic_DNA"/>
</dbReference>
<dbReference type="EMBL" id="JF441335">
    <property type="protein sequence ID" value="AEE36818.1"/>
    <property type="molecule type" value="Genomic_DNA"/>
</dbReference>
<dbReference type="EMBL" id="JF441350">
    <property type="protein sequence ID" value="AEE36863.1"/>
    <property type="molecule type" value="Genomic_DNA"/>
</dbReference>
<dbReference type="EMBL" id="JF441347">
    <property type="protein sequence ID" value="AEE36854.1"/>
    <property type="molecule type" value="Genomic_DNA"/>
</dbReference>
<evidence type="ECO:0000313" key="32">
    <source>
        <dbReference type="EMBL" id="AEE36821.1"/>
    </source>
</evidence>
<dbReference type="GO" id="GO:0031966">
    <property type="term" value="C:mitochondrial membrane"/>
    <property type="evidence" value="ECO:0007669"/>
    <property type="project" value="UniProtKB-SubCell"/>
</dbReference>
<dbReference type="EMBL" id="JF441400">
    <property type="protein sequence ID" value="AEE37013.1"/>
    <property type="molecule type" value="Genomic_DNA"/>
</dbReference>
<evidence type="ECO:0000256" key="4">
    <source>
        <dbReference type="ARBA" id="ARBA00022547"/>
    </source>
</evidence>
<dbReference type="EMBL" id="JF441368">
    <property type="protein sequence ID" value="AEE36917.1"/>
    <property type="molecule type" value="Genomic_DNA"/>
</dbReference>
<dbReference type="EMBL" id="JF441404">
    <property type="protein sequence ID" value="AEE37025.1"/>
    <property type="molecule type" value="Genomic_DNA"/>
</dbReference>
<evidence type="ECO:0000313" key="86">
    <source>
        <dbReference type="EMBL" id="AEE37028.1"/>
    </source>
</evidence>
<dbReference type="EMBL" id="JF441354">
    <property type="protein sequence ID" value="AEE36875.1"/>
    <property type="molecule type" value="Genomic_DNA"/>
</dbReference>
<dbReference type="EMBL" id="JF441331">
    <property type="protein sequence ID" value="AEE36806.1"/>
    <property type="molecule type" value="Genomic_DNA"/>
</dbReference>
<evidence type="ECO:0000313" key="27">
    <source>
        <dbReference type="EMBL" id="AEE36803.1"/>
    </source>
</evidence>
<evidence type="ECO:0000313" key="78">
    <source>
        <dbReference type="EMBL" id="AEE37004.1"/>
    </source>
</evidence>
<evidence type="ECO:0000313" key="97">
    <source>
        <dbReference type="EMBL" id="AEE37070.1"/>
    </source>
</evidence>
<dbReference type="EMBL" id="JF441325">
    <property type="protein sequence ID" value="AEE36788.1"/>
    <property type="molecule type" value="Genomic_DNA"/>
</dbReference>
<dbReference type="GO" id="GO:0045259">
    <property type="term" value="C:proton-transporting ATP synthase complex"/>
    <property type="evidence" value="ECO:0007669"/>
    <property type="project" value="UniProtKB-KW"/>
</dbReference>
<dbReference type="EMBL" id="JF441402">
    <property type="protein sequence ID" value="AEE37019.1"/>
    <property type="molecule type" value="Genomic_DNA"/>
</dbReference>
<evidence type="ECO:0000313" key="59">
    <source>
        <dbReference type="EMBL" id="AEE36932.1"/>
    </source>
</evidence>
<evidence type="ECO:0000256" key="11">
    <source>
        <dbReference type="RuleBase" id="RU003661"/>
    </source>
</evidence>
<evidence type="ECO:0000313" key="81">
    <source>
        <dbReference type="EMBL" id="AEE37013.1"/>
    </source>
</evidence>
<evidence type="ECO:0000313" key="31">
    <source>
        <dbReference type="EMBL" id="AEE36818.1"/>
    </source>
</evidence>
<keyword evidence="9 11" id="KW-0496">Mitochondrion</keyword>
<evidence type="ECO:0000313" key="79">
    <source>
        <dbReference type="EMBL" id="AEE37007.1"/>
    </source>
</evidence>
<dbReference type="EMBL" id="JF441424">
    <property type="protein sequence ID" value="AEE37085.1"/>
    <property type="molecule type" value="Genomic_DNA"/>
</dbReference>
<dbReference type="EMBL" id="JF441359">
    <property type="protein sequence ID" value="AEE36890.1"/>
    <property type="molecule type" value="Genomic_DNA"/>
</dbReference>
<dbReference type="EMBL" id="JF441327">
    <property type="protein sequence ID" value="AEE36794.1"/>
    <property type="molecule type" value="Genomic_DNA"/>
</dbReference>
<evidence type="ECO:0000256" key="8">
    <source>
        <dbReference type="ARBA" id="ARBA00023065"/>
    </source>
</evidence>
<evidence type="ECO:0000313" key="28">
    <source>
        <dbReference type="EMBL" id="AEE36806.1"/>
    </source>
</evidence>
<evidence type="ECO:0000313" key="21">
    <source>
        <dbReference type="EMBL" id="AEE36785.1"/>
    </source>
</evidence>
<evidence type="ECO:0000313" key="15">
    <source>
        <dbReference type="EMBL" id="AEE36767.1"/>
    </source>
</evidence>
<evidence type="ECO:0000313" key="99">
    <source>
        <dbReference type="EMBL" id="AEE37076.1"/>
    </source>
</evidence>
<dbReference type="GO" id="GO:0015986">
    <property type="term" value="P:proton motive force-driven ATP synthesis"/>
    <property type="evidence" value="ECO:0007669"/>
    <property type="project" value="InterPro"/>
</dbReference>
<dbReference type="RefSeq" id="YP_009306156.1">
    <property type="nucleotide sequence ID" value="NC_031361.1"/>
</dbReference>
<dbReference type="EMBL" id="JF441395">
    <property type="protein sequence ID" value="AEE36998.1"/>
    <property type="molecule type" value="Genomic_DNA"/>
</dbReference>
<dbReference type="EMBL" id="JF441352">
    <property type="protein sequence ID" value="AEE36869.1"/>
    <property type="molecule type" value="Genomic_DNA"/>
</dbReference>
<dbReference type="EMBL" id="JF441408">
    <property type="protein sequence ID" value="AEE37037.1"/>
    <property type="molecule type" value="Genomic_DNA"/>
</dbReference>
<evidence type="ECO:0000313" key="48">
    <source>
        <dbReference type="EMBL" id="AEE36887.1"/>
    </source>
</evidence>
<dbReference type="GO" id="GO:0015078">
    <property type="term" value="F:proton transmembrane transporter activity"/>
    <property type="evidence" value="ECO:0007669"/>
    <property type="project" value="InterPro"/>
</dbReference>
<feature type="region of interest" description="Disordered" evidence="12">
    <location>
        <begin position="35"/>
        <end position="56"/>
    </location>
</feature>
<dbReference type="EMBL" id="JF441397">
    <property type="protein sequence ID" value="AEE37004.1"/>
    <property type="molecule type" value="Genomic_DNA"/>
</dbReference>
<dbReference type="EMBL" id="JF441380">
    <property type="protein sequence ID" value="AEE36953.1"/>
    <property type="molecule type" value="Genomic_DNA"/>
</dbReference>
<dbReference type="EMBL" id="JF441353">
    <property type="protein sequence ID" value="AEE36872.1"/>
    <property type="molecule type" value="Genomic_DNA"/>
</dbReference>
<dbReference type="EMBL" id="JF441323">
    <property type="protein sequence ID" value="AEE36782.1"/>
    <property type="molecule type" value="Genomic_DNA"/>
</dbReference>
<evidence type="ECO:0000313" key="55">
    <source>
        <dbReference type="EMBL" id="AEE36911.1"/>
    </source>
</evidence>
<evidence type="ECO:0000313" key="68">
    <source>
        <dbReference type="EMBL" id="AEE36968.1"/>
    </source>
</evidence>
<evidence type="ECO:0000313" key="42">
    <source>
        <dbReference type="EMBL" id="AEE36869.1"/>
    </source>
</evidence>
<evidence type="ECO:0000256" key="7">
    <source>
        <dbReference type="ARBA" id="ARBA00022989"/>
    </source>
</evidence>
<evidence type="ECO:0000313" key="30">
    <source>
        <dbReference type="EMBL" id="AEE36815.1"/>
    </source>
</evidence>
<dbReference type="EMBL" id="JF441365">
    <property type="protein sequence ID" value="AEE36908.1"/>
    <property type="molecule type" value="Genomic_DNA"/>
</dbReference>
<dbReference type="GeneID" id="29288407"/>
<keyword evidence="7 13" id="KW-1133">Transmembrane helix</keyword>
<dbReference type="EMBL" id="JF441332">
    <property type="protein sequence ID" value="AEE36809.1"/>
    <property type="molecule type" value="Genomic_DNA"/>
</dbReference>
<dbReference type="EMBL" id="JF441399">
    <property type="protein sequence ID" value="AEE37010.1"/>
    <property type="molecule type" value="Genomic_DNA"/>
</dbReference>
<evidence type="ECO:0000313" key="90">
    <source>
        <dbReference type="EMBL" id="AEE37040.1"/>
    </source>
</evidence>
<dbReference type="EMBL" id="JF441396">
    <property type="protein sequence ID" value="AEE37001.1"/>
    <property type="molecule type" value="Genomic_DNA"/>
</dbReference>
<evidence type="ECO:0000313" key="20">
    <source>
        <dbReference type="EMBL" id="AEE36782.1"/>
    </source>
</evidence>
<dbReference type="EMBL" id="JF441392">
    <property type="protein sequence ID" value="AEE36989.1"/>
    <property type="molecule type" value="Genomic_DNA"/>
</dbReference>
<evidence type="ECO:0000313" key="72">
    <source>
        <dbReference type="EMBL" id="AEE36980.1"/>
    </source>
</evidence>
<evidence type="ECO:0000313" key="26">
    <source>
        <dbReference type="EMBL" id="AEE36800.1"/>
    </source>
</evidence>
<dbReference type="EMBL" id="JF441322">
    <property type="protein sequence ID" value="AEE36779.1"/>
    <property type="molecule type" value="Genomic_DNA"/>
</dbReference>
<evidence type="ECO:0000313" key="61">
    <source>
        <dbReference type="EMBL" id="AEE36938.1"/>
    </source>
</evidence>
<evidence type="ECO:0000313" key="41">
    <source>
        <dbReference type="EMBL" id="AEE36866.1"/>
    </source>
</evidence>
<evidence type="ECO:0000313" key="34">
    <source>
        <dbReference type="EMBL" id="AEE36830.1"/>
    </source>
</evidence>
<dbReference type="EMBL" id="JF441337">
    <property type="protein sequence ID" value="AEE36824.1"/>
    <property type="molecule type" value="Genomic_DNA"/>
</dbReference>
<keyword evidence="5 11" id="KW-0812">Transmembrane</keyword>
<dbReference type="EMBL" id="JF441321">
    <property type="protein sequence ID" value="AEE36776.1"/>
    <property type="molecule type" value="Genomic_DNA"/>
</dbReference>
<dbReference type="EMBL" id="JF441421">
    <property type="protein sequence ID" value="AEE37076.1"/>
    <property type="molecule type" value="Genomic_DNA"/>
</dbReference>
<evidence type="ECO:0000313" key="77">
    <source>
        <dbReference type="EMBL" id="AEE37001.1"/>
    </source>
</evidence>
<evidence type="ECO:0000313" key="85">
    <source>
        <dbReference type="EMBL" id="AEE37025.1"/>
    </source>
</evidence>
<dbReference type="EMBL" id="JF441418">
    <property type="protein sequence ID" value="AEE37067.1"/>
    <property type="molecule type" value="Genomic_DNA"/>
</dbReference>
<dbReference type="EMBL" id="JF441387">
    <property type="protein sequence ID" value="AEE36974.1"/>
    <property type="molecule type" value="Genomic_DNA"/>
</dbReference>
<reference evidence="14" key="1">
    <citation type="journal article" date="2011" name="Mar. Biol.">
        <title>Low to moderate levels of genetic differentiation detected across the distribution of the New Zealand abalone, Haliotis iris.</title>
        <authorList>
            <person name="Will M."/>
            <person name="Hale M.L."/>
            <person name="Schiel D.R."/>
            <person name="Gemmell N.J."/>
        </authorList>
    </citation>
    <scope>NUCLEOTIDE SEQUENCE</scope>
    <source>
        <strain evidence="14">AHU1</strain>
        <strain evidence="22">AHU11</strain>
        <strain evidence="23">AHU14</strain>
        <strain evidence="24">AHU15</strain>
        <strain evidence="25">AHU18</strain>
        <strain evidence="15">AHU2</strain>
        <strain evidence="26">AHU20</strain>
        <strain evidence="27">AHU21</strain>
        <strain evidence="16">AHU3</strain>
        <strain evidence="17">AHU4</strain>
        <strain evidence="18">AHU5</strain>
        <strain evidence="19">AHU6</strain>
        <strain evidence="20">AHU7</strain>
        <strain evidence="21">AHU9</strain>
        <strain evidence="28">CBL2</strain>
        <strain evidence="29">CBL5</strain>
        <strain evidence="30">CHN2</strain>
        <strain evidence="31">CHN5</strain>
        <strain evidence="32">CHN6</strain>
        <strain evidence="33">CHN7</strain>
        <strain evidence="34">CRW16</strain>
        <strain evidence="37">DBL10</strain>
        <strain evidence="38">DBL15</strain>
        <strain evidence="35">DBL5</strain>
        <strain evidence="36">DBL7</strain>
        <strain evidence="39">EAI2</strain>
        <strain evidence="40">EAI3</strain>
        <strain evidence="41">GLN1</strain>
        <strain evidence="44">GLN12</strain>
        <strain evidence="45">GLN18</strain>
        <strain evidence="42">GLN3</strain>
        <strain evidence="43">GLN5</strain>
        <strain evidence="46">GOB14</strain>
        <strain evidence="50">IHM14</strain>
        <strain evidence="51">IHM17</strain>
        <strain evidence="47">IHM2</strain>
        <strain evidence="48">IHM3</strain>
        <strain evidence="49">IHM5</strain>
        <strain evidence="52">JCH1</strain>
        <strain evidence="53">JCH18</strain>
        <strain evidence="57">MAT16</strain>
        <strain evidence="54">MAT5</strain>
        <strain evidence="55">MAT6</strain>
        <strain evidence="56">MAT9</strain>
        <strain evidence="58">MHP4</strain>
        <strain evidence="59">MHP6</strain>
        <strain evidence="60">MTB1</strain>
        <strain evidence="62">MTB21</strain>
        <strain evidence="61">MTB4</strain>
        <strain evidence="63">NPT17</strain>
        <strain evidence="66">OLB13</strain>
        <strain evidence="64">OLB5</strain>
        <strain evidence="65">OLB7</strain>
        <strain evidence="69">OPT13</strain>
        <strain evidence="70">OPT16</strain>
        <strain evidence="71">OPT17</strain>
        <strain evidence="67">OPT3</strain>
        <strain evidence="68">OPT6</strain>
        <strain evidence="75">PHD12</strain>
        <strain evidence="72">PHD2</strain>
        <strain evidence="73">PHD6</strain>
        <strain evidence="74">PHD9</strain>
        <strain evidence="78">SPB10</strain>
        <strain evidence="79">SPB12</strain>
        <strain evidence="80">SPB15</strain>
        <strain evidence="81">SPB18</strain>
        <strain evidence="82">SPB20</strain>
        <strain evidence="76">SPB4</strain>
        <strain evidence="77">SPB8</strain>
        <strain evidence="83">STR11</strain>
        <strain evidence="86">TCL12</strain>
        <strain evidence="87">TCL16</strain>
        <strain evidence="84">TCL3</strain>
        <strain evidence="85">TCL4</strain>
        <strain evidence="88">TIM1</strain>
        <strain evidence="90">TIM12</strain>
        <strain evidence="91">TIM14</strain>
        <strain evidence="89">TIM7</strain>
        <strain evidence="92">TSK13</strain>
        <strain evidence="95">WAI20</strain>
        <strain evidence="93">WAI5</strain>
        <strain evidence="94">WAI9</strain>
        <strain evidence="98">WLG11</strain>
        <strain evidence="99">WLG15</strain>
        <strain evidence="100">WLG17</strain>
        <strain evidence="101">WLG18</strain>
        <strain evidence="102">WLG19</strain>
        <strain evidence="96">WLG6</strain>
        <strain evidence="97">WLG9</strain>
    </source>
</reference>
<evidence type="ECO:0000313" key="38">
    <source>
        <dbReference type="EMBL" id="AEE36854.1"/>
    </source>
</evidence>
<keyword evidence="3 11" id="KW-0813">Transport</keyword>
<evidence type="ECO:0000313" key="56">
    <source>
        <dbReference type="EMBL" id="AEE36917.1"/>
    </source>
</evidence>
<name>F5C1Z6_HALIR</name>
<dbReference type="EMBL" id="JF441336">
    <property type="protein sequence ID" value="AEE36821.1"/>
    <property type="molecule type" value="Genomic_DNA"/>
</dbReference>
<evidence type="ECO:0000313" key="57">
    <source>
        <dbReference type="EMBL" id="AEE36920.1"/>
    </source>
</evidence>
<evidence type="ECO:0000313" key="64">
    <source>
        <dbReference type="EMBL" id="AEE36953.1"/>
    </source>
</evidence>
<evidence type="ECO:0000313" key="98">
    <source>
        <dbReference type="EMBL" id="AEE37073.1"/>
    </source>
</evidence>
<evidence type="ECO:0000313" key="63">
    <source>
        <dbReference type="EMBL" id="AEE36947.1"/>
    </source>
</evidence>
<sequence>MPQLAPINWLLLFILFWLTVTIVAVIIWWSYKPNYSINTPTSPSNNTQATNSSWPW</sequence>
<dbReference type="EMBL" id="JF441344">
    <property type="protein sequence ID" value="AEE36845.1"/>
    <property type="molecule type" value="Genomic_DNA"/>
</dbReference>
<evidence type="ECO:0000256" key="12">
    <source>
        <dbReference type="SAM" id="MobiDB-lite"/>
    </source>
</evidence>
<evidence type="ECO:0000313" key="44">
    <source>
        <dbReference type="EMBL" id="AEE36875.1"/>
    </source>
</evidence>
<evidence type="ECO:0000313" key="74">
    <source>
        <dbReference type="EMBL" id="AEE36986.1"/>
    </source>
</evidence>
<dbReference type="EMBL" id="JF441378">
    <property type="protein sequence ID" value="AEE36947.1"/>
    <property type="molecule type" value="Genomic_DNA"/>
</dbReference>
<dbReference type="EMBL" id="JF441373">
    <property type="protein sequence ID" value="AEE36932.1"/>
    <property type="molecule type" value="Genomic_DNA"/>
</dbReference>
<dbReference type="EMBL" id="JF441361">
    <property type="protein sequence ID" value="AEE36896.1"/>
    <property type="molecule type" value="Genomic_DNA"/>
</dbReference>
<evidence type="ECO:0000256" key="10">
    <source>
        <dbReference type="ARBA" id="ARBA00023136"/>
    </source>
</evidence>
<evidence type="ECO:0000313" key="53">
    <source>
        <dbReference type="EMBL" id="AEE36905.1"/>
    </source>
</evidence>
<comment type="subcellular location">
    <subcellularLocation>
        <location evidence="1 11">Mitochondrion membrane</location>
        <topology evidence="1 11">Single-pass membrane protein</topology>
    </subcellularLocation>
</comment>
<evidence type="ECO:0000313" key="102">
    <source>
        <dbReference type="EMBL" id="AEE37085.1"/>
    </source>
</evidence>
<evidence type="ECO:0000313" key="49">
    <source>
        <dbReference type="EMBL" id="AEE36890.1"/>
    </source>
</evidence>
<dbReference type="EMBL" id="JF441385">
    <property type="protein sequence ID" value="AEE36968.1"/>
    <property type="molecule type" value="Genomic_DNA"/>
</dbReference>
<dbReference type="EMBL" id="JF441406">
    <property type="protein sequence ID" value="AEE37031.1"/>
    <property type="molecule type" value="Genomic_DNA"/>
</dbReference>
<evidence type="ECO:0000313" key="23">
    <source>
        <dbReference type="EMBL" id="AEE36791.1"/>
    </source>
</evidence>
<evidence type="ECO:0000313" key="54">
    <source>
        <dbReference type="EMBL" id="AEE36908.1"/>
    </source>
</evidence>
<dbReference type="EMBL" id="JF441328">
    <property type="protein sequence ID" value="AEE36797.1"/>
    <property type="molecule type" value="Genomic_DNA"/>
</dbReference>
<evidence type="ECO:0000313" key="52">
    <source>
        <dbReference type="EMBL" id="AEE36902.1"/>
    </source>
</evidence>
<evidence type="ECO:0000256" key="1">
    <source>
        <dbReference type="ARBA" id="ARBA00004304"/>
    </source>
</evidence>
<dbReference type="EMBL" id="JF441364">
    <property type="protein sequence ID" value="AEE36905.1"/>
    <property type="molecule type" value="Genomic_DNA"/>
</dbReference>
<evidence type="ECO:0000313" key="51">
    <source>
        <dbReference type="EMBL" id="AEE36899.1"/>
    </source>
</evidence>
<proteinExistence type="inferred from homology"/>
<gene>
    <name evidence="14" type="primary">ATP8</name>
</gene>
<evidence type="ECO:0000313" key="62">
    <source>
        <dbReference type="EMBL" id="AEE36944.1"/>
    </source>
</evidence>
<dbReference type="EMBL" id="JF441414">
    <property type="protein sequence ID" value="AEE37055.1"/>
    <property type="molecule type" value="Genomic_DNA"/>
</dbReference>
<dbReference type="EMBL" id="JF441382">
    <property type="protein sequence ID" value="AEE36959.1"/>
    <property type="molecule type" value="Genomic_DNA"/>
</dbReference>
<comment type="similarity">
    <text evidence="2 11">Belongs to the ATPase protein 8 family.</text>
</comment>
<evidence type="ECO:0000313" key="70">
    <source>
        <dbReference type="EMBL" id="AEE36974.1"/>
    </source>
</evidence>
<evidence type="ECO:0000256" key="13">
    <source>
        <dbReference type="SAM" id="Phobius"/>
    </source>
</evidence>
<evidence type="ECO:0000313" key="36">
    <source>
        <dbReference type="EMBL" id="AEE36845.1"/>
    </source>
</evidence>
<evidence type="ECO:0000256" key="6">
    <source>
        <dbReference type="ARBA" id="ARBA00022781"/>
    </source>
</evidence>
<evidence type="ECO:0000313" key="45">
    <source>
        <dbReference type="EMBL" id="AEE36878.1"/>
    </source>
</evidence>
<evidence type="ECO:0000313" key="75">
    <source>
        <dbReference type="EMBL" id="AEE36989.1"/>
    </source>
</evidence>
<evidence type="ECO:0000313" key="43">
    <source>
        <dbReference type="EMBL" id="AEE36872.1"/>
    </source>
</evidence>
<evidence type="ECO:0000313" key="25">
    <source>
        <dbReference type="EMBL" id="AEE36797.1"/>
    </source>
</evidence>
<dbReference type="EMBL" id="JF441334">
    <property type="protein sequence ID" value="AEE36815.1"/>
    <property type="molecule type" value="Genomic_DNA"/>
</dbReference>
<evidence type="ECO:0000313" key="17">
    <source>
        <dbReference type="EMBL" id="AEE36773.1"/>
    </source>
</evidence>
<dbReference type="EMBL" id="JF441388">
    <property type="protein sequence ID" value="AEE36977.1"/>
    <property type="molecule type" value="Genomic_DNA"/>
</dbReference>
<evidence type="ECO:0000313" key="71">
    <source>
        <dbReference type="EMBL" id="AEE36977.1"/>
    </source>
</evidence>
<dbReference type="EMBL" id="JF441362">
    <property type="protein sequence ID" value="AEE36899.1"/>
    <property type="molecule type" value="Genomic_DNA"/>
</dbReference>
<keyword evidence="8 11" id="KW-0406">Ion transport</keyword>
<dbReference type="EMBL" id="JF441319">
    <property type="protein sequence ID" value="AEE36770.1"/>
    <property type="molecule type" value="Genomic_DNA"/>
</dbReference>
<dbReference type="EMBL" id="JF441372">
    <property type="protein sequence ID" value="AEE36929.1"/>
    <property type="molecule type" value="Genomic_DNA"/>
</dbReference>
<dbReference type="EMBL" id="JF441398">
    <property type="protein sequence ID" value="AEE37007.1"/>
    <property type="molecule type" value="Genomic_DNA"/>
</dbReference>
<dbReference type="EMBL" id="JF441423">
    <property type="protein sequence ID" value="AEE37082.1"/>
    <property type="molecule type" value="Genomic_DNA"/>
</dbReference>
<evidence type="ECO:0000256" key="2">
    <source>
        <dbReference type="ARBA" id="ARBA00008892"/>
    </source>
</evidence>
<evidence type="ECO:0000313" key="87">
    <source>
        <dbReference type="EMBL" id="AEE37031.1"/>
    </source>
</evidence>
<evidence type="ECO:0000313" key="66">
    <source>
        <dbReference type="EMBL" id="AEE36959.1"/>
    </source>
</evidence>
<evidence type="ECO:0000313" key="18">
    <source>
        <dbReference type="EMBL" id="AEE36776.1"/>
    </source>
</evidence>
<organism evidence="14">
    <name type="scientific">Haliotis iris</name>
    <name type="common">Paua abalone</name>
    <dbReference type="NCBI Taxonomy" id="36096"/>
    <lineage>
        <taxon>Eukaryota</taxon>
        <taxon>Metazoa</taxon>
        <taxon>Spiralia</taxon>
        <taxon>Lophotrochozoa</taxon>
        <taxon>Mollusca</taxon>
        <taxon>Gastropoda</taxon>
        <taxon>Vetigastropoda</taxon>
        <taxon>Lepetellida</taxon>
        <taxon>Haliotoidea</taxon>
        <taxon>Haliotidae</taxon>
        <taxon>Haliotis</taxon>
    </lineage>
</organism>
<dbReference type="EMBL" id="JF441324">
    <property type="protein sequence ID" value="AEE36785.1"/>
    <property type="molecule type" value="Genomic_DNA"/>
</dbReference>
<keyword evidence="4 11" id="KW-0138">CF(0)</keyword>
<dbReference type="EMBL" id="JF441320">
    <property type="protein sequence ID" value="AEE36773.1"/>
    <property type="molecule type" value="Genomic_DNA"/>
</dbReference>
<evidence type="ECO:0000313" key="80">
    <source>
        <dbReference type="EMBL" id="AEE37010.1"/>
    </source>
</evidence>
<dbReference type="EMBL" id="JF441363">
    <property type="protein sequence ID" value="AEE36902.1"/>
    <property type="molecule type" value="Genomic_DNA"/>
</dbReference>
<evidence type="ECO:0000313" key="100">
    <source>
        <dbReference type="EMBL" id="AEE37079.1"/>
    </source>
</evidence>
<evidence type="ECO:0000313" key="93">
    <source>
        <dbReference type="EMBL" id="AEE37055.1"/>
    </source>
</evidence>
<dbReference type="EMBL" id="JF441389">
    <property type="protein sequence ID" value="AEE36980.1"/>
    <property type="molecule type" value="Genomic_DNA"/>
</dbReference>
<dbReference type="EMBL" id="JF441407">
    <property type="protein sequence ID" value="AEE37034.1"/>
    <property type="molecule type" value="Genomic_DNA"/>
</dbReference>
<evidence type="ECO:0000313" key="103">
    <source>
        <dbReference type="EMBL" id="AOP04362.1"/>
    </source>
</evidence>
<dbReference type="EMBL" id="KU310895">
    <property type="protein sequence ID" value="AOP04362.1"/>
    <property type="molecule type" value="Genomic_DNA"/>
</dbReference>
<dbReference type="EMBL" id="JF441381">
    <property type="protein sequence ID" value="AEE36956.1"/>
    <property type="molecule type" value="Genomic_DNA"/>
</dbReference>
<evidence type="ECO:0000313" key="40">
    <source>
        <dbReference type="EMBL" id="AEE36863.1"/>
    </source>
</evidence>
<evidence type="ECO:0000313" key="95">
    <source>
        <dbReference type="EMBL" id="AEE37061.1"/>
    </source>
</evidence>
<keyword evidence="10 13" id="KW-0472">Membrane</keyword>
<protein>
    <recommendedName>
        <fullName evidence="11">ATP synthase complex subunit 8</fullName>
    </recommendedName>
</protein>
<evidence type="ECO:0000313" key="60">
    <source>
        <dbReference type="EMBL" id="AEE36935.1"/>
    </source>
</evidence>
<evidence type="ECO:0000313" key="89">
    <source>
        <dbReference type="EMBL" id="AEE37037.1"/>
    </source>
</evidence>
<evidence type="ECO:0000313" key="96">
    <source>
        <dbReference type="EMBL" id="AEE37067.1"/>
    </source>
</evidence>
<dbReference type="EMBL" id="JF441366">
    <property type="protein sequence ID" value="AEE36911.1"/>
    <property type="molecule type" value="Genomic_DNA"/>
</dbReference>
<evidence type="ECO:0000313" key="91">
    <source>
        <dbReference type="EMBL" id="AEE37043.1"/>
    </source>
</evidence>
<keyword evidence="6 11" id="KW-0375">Hydrogen ion transport</keyword>
<reference evidence="103" key="2">
    <citation type="submission" date="2015-12" db="EMBL/GenBank/DDBJ databases">
        <title>Complete mitochondrial DNA sequence and gene organization of three abalones, Haliotis discus hannai, Haliotis iris and their F1 hybrid generation.</title>
        <authorList>
            <person name="Fang X."/>
            <person name="Guo Z."/>
            <person name="Zhang W."/>
            <person name="Li L."/>
            <person name="Zhang J."/>
            <person name="Zhang H."/>
            <person name="Hou X."/>
        </authorList>
    </citation>
    <scope>NUCLEOTIDE SEQUENCE</scope>
</reference>
<dbReference type="EMBL" id="JF441342">
    <property type="protein sequence ID" value="AEE36839.1"/>
    <property type="molecule type" value="Genomic_DNA"/>
</dbReference>
<dbReference type="EMBL" id="JF441318">
    <property type="protein sequence ID" value="AEE36767.1"/>
    <property type="molecule type" value="Genomic_DNA"/>
</dbReference>
<dbReference type="InterPro" id="IPR001421">
    <property type="entry name" value="ATP8_metazoa"/>
</dbReference>
<accession>F5C1Z6</accession>
<dbReference type="CTD" id="4509"/>
<evidence type="ECO:0000313" key="67">
    <source>
        <dbReference type="EMBL" id="AEE36965.1"/>
    </source>
</evidence>
<evidence type="ECO:0000313" key="88">
    <source>
        <dbReference type="EMBL" id="AEE37034.1"/>
    </source>
</evidence>
<dbReference type="EMBL" id="JF441390">
    <property type="protein sequence ID" value="AEE36983.1"/>
    <property type="molecule type" value="Genomic_DNA"/>
</dbReference>
<dbReference type="EMBL" id="JF441357">
    <property type="protein sequence ID" value="AEE36884.1"/>
    <property type="molecule type" value="Genomic_DNA"/>
</dbReference>
<dbReference type="EMBL" id="JF441329">
    <property type="protein sequence ID" value="AEE36800.1"/>
    <property type="molecule type" value="Genomic_DNA"/>
</dbReference>